<dbReference type="KEGG" id="tit:Thit_1380"/>
<reference evidence="1" key="1">
    <citation type="submission" date="2010-02" db="EMBL/GenBank/DDBJ databases">
        <title>Complete sequence of Thermoanaerobacter italicus Ab9.</title>
        <authorList>
            <consortium name="US DOE Joint Genome Institute"/>
            <person name="Lucas S."/>
            <person name="Copeland A."/>
            <person name="Lapidus A."/>
            <person name="Cheng J.-F."/>
            <person name="Bruce D."/>
            <person name="Goodwin L."/>
            <person name="Pitluck S."/>
            <person name="Chertkov O."/>
            <person name="Detter J.C."/>
            <person name="Han C."/>
            <person name="Tapia R."/>
            <person name="Land M."/>
            <person name="Hauser L."/>
            <person name="Kyrpides N."/>
            <person name="Mikhailova N."/>
            <person name="Hemme C.L."/>
            <person name="Woyke T."/>
        </authorList>
    </citation>
    <scope>NUCLEOTIDE SEQUENCE [LARGE SCALE GENOMIC DNA]</scope>
    <source>
        <strain evidence="1">Ab9</strain>
    </source>
</reference>
<dbReference type="eggNOG" id="ENOG50323U9">
    <property type="taxonomic scope" value="Bacteria"/>
</dbReference>
<dbReference type="RefSeq" id="WP_004401117.1">
    <property type="nucleotide sequence ID" value="NC_013921.1"/>
</dbReference>
<proteinExistence type="predicted"/>
<evidence type="ECO:0008006" key="3">
    <source>
        <dbReference type="Google" id="ProtNLM"/>
    </source>
</evidence>
<evidence type="ECO:0000313" key="1">
    <source>
        <dbReference type="EMBL" id="ADD02639.1"/>
    </source>
</evidence>
<sequence>MGRVITIEEIKQRAQGEIIQIPDWDNKGTINVRVRMVDVTGKLLTAGILPNNLKLEVAKAFDGDVKIDDKIDVNISKMIPLLDAIVSEALIEPSYEEIQKILPLTLNQKLTIFNYVMGETKQLEPFREKH</sequence>
<dbReference type="HOGENOM" id="CLU_2012490_0_0_9"/>
<keyword evidence="2" id="KW-1185">Reference proteome</keyword>
<organism evidence="1 2">
    <name type="scientific">Thermoanaerobacter italicus (strain DSM 9252 / Ab9)</name>
    <dbReference type="NCBI Taxonomy" id="580331"/>
    <lineage>
        <taxon>Bacteria</taxon>
        <taxon>Bacillati</taxon>
        <taxon>Bacillota</taxon>
        <taxon>Clostridia</taxon>
        <taxon>Thermoanaerobacterales</taxon>
        <taxon>Thermoanaerobacteraceae</taxon>
        <taxon>Thermoanaerobacter</taxon>
    </lineage>
</organism>
<dbReference type="AlphaFoldDB" id="D3T337"/>
<dbReference type="EMBL" id="CP001936">
    <property type="protein sequence ID" value="ADD02639.1"/>
    <property type="molecule type" value="Genomic_DNA"/>
</dbReference>
<dbReference type="OrthoDB" id="1907411at2"/>
<dbReference type="Proteomes" id="UP000001552">
    <property type="component" value="Chromosome"/>
</dbReference>
<protein>
    <recommendedName>
        <fullName evidence="3">XkdN-like protein</fullName>
    </recommendedName>
</protein>
<name>D3T337_THEIA</name>
<evidence type="ECO:0000313" key="2">
    <source>
        <dbReference type="Proteomes" id="UP000001552"/>
    </source>
</evidence>
<accession>D3T337</accession>
<gene>
    <name evidence="1" type="ordered locus">Thit_1380</name>
</gene>